<reference evidence="2 3" key="1">
    <citation type="journal article" date="2004" name="Extremophiles">
        <title>Halobacillus locisalis sp. nov., a halophilic bacterium isolated from a marine solar saltern of the Yellow Sea in Korea.</title>
        <authorList>
            <person name="Yoon J.H."/>
            <person name="Kang K.H."/>
            <person name="Oh T.K."/>
            <person name="Park Y.H."/>
        </authorList>
    </citation>
    <scope>NUCLEOTIDE SEQUENCE [LARGE SCALE GENOMIC DNA]</scope>
    <source>
        <strain evidence="2 3">KCTC 3788</strain>
    </source>
</reference>
<dbReference type="Gene3D" id="3.40.630.30">
    <property type="match status" value="1"/>
</dbReference>
<dbReference type="PANTHER" id="PTHR43415">
    <property type="entry name" value="SPERMIDINE N(1)-ACETYLTRANSFERASE"/>
    <property type="match status" value="1"/>
</dbReference>
<dbReference type="EMBL" id="JACEFG010000003">
    <property type="protein sequence ID" value="MBA2176333.1"/>
    <property type="molecule type" value="Genomic_DNA"/>
</dbReference>
<sequence>MITIVDVQPHHLDRMHEWEMNEALQVKTGIEKPRSYEKFIDSYHSYLRGEKPRLMIKVIEEDGKAVGKVELYQSPKDAFIGMVIAERQRQGIGAKALELFLRDIKEKLGLHSVCAEVYEDNPDSLRFFERNQFKRTGDVTVEMFRGYERRLIVLNRIL</sequence>
<keyword evidence="3" id="KW-1185">Reference proteome</keyword>
<feature type="domain" description="N-acetyltransferase" evidence="1">
    <location>
        <begin position="2"/>
        <end position="158"/>
    </location>
</feature>
<gene>
    <name evidence="2" type="ORF">H0266_15660</name>
</gene>
<dbReference type="SUPFAM" id="SSF55729">
    <property type="entry name" value="Acyl-CoA N-acyltransferases (Nat)"/>
    <property type="match status" value="1"/>
</dbReference>
<dbReference type="Proteomes" id="UP000571017">
    <property type="component" value="Unassembled WGS sequence"/>
</dbReference>
<proteinExistence type="predicted"/>
<dbReference type="CDD" id="cd04301">
    <property type="entry name" value="NAT_SF"/>
    <property type="match status" value="1"/>
</dbReference>
<dbReference type="PROSITE" id="PS51186">
    <property type="entry name" value="GNAT"/>
    <property type="match status" value="1"/>
</dbReference>
<dbReference type="RefSeq" id="WP_181473358.1">
    <property type="nucleotide sequence ID" value="NZ_JACEFG010000003.1"/>
</dbReference>
<evidence type="ECO:0000259" key="1">
    <source>
        <dbReference type="PROSITE" id="PS51186"/>
    </source>
</evidence>
<dbReference type="GO" id="GO:0016747">
    <property type="term" value="F:acyltransferase activity, transferring groups other than amino-acyl groups"/>
    <property type="evidence" value="ECO:0007669"/>
    <property type="project" value="InterPro"/>
</dbReference>
<accession>A0A838CWP0</accession>
<protein>
    <submittedName>
        <fullName evidence="2">GNAT family N-acetyltransferase</fullName>
    </submittedName>
</protein>
<organism evidence="2 3">
    <name type="scientific">Halobacillus locisalis</name>
    <dbReference type="NCBI Taxonomy" id="220753"/>
    <lineage>
        <taxon>Bacteria</taxon>
        <taxon>Bacillati</taxon>
        <taxon>Bacillota</taxon>
        <taxon>Bacilli</taxon>
        <taxon>Bacillales</taxon>
        <taxon>Bacillaceae</taxon>
        <taxon>Halobacillus</taxon>
    </lineage>
</organism>
<dbReference type="InterPro" id="IPR000182">
    <property type="entry name" value="GNAT_dom"/>
</dbReference>
<dbReference type="AlphaFoldDB" id="A0A838CWP0"/>
<dbReference type="InterPro" id="IPR016181">
    <property type="entry name" value="Acyl_CoA_acyltransferase"/>
</dbReference>
<evidence type="ECO:0000313" key="2">
    <source>
        <dbReference type="EMBL" id="MBA2176333.1"/>
    </source>
</evidence>
<comment type="caution">
    <text evidence="2">The sequence shown here is derived from an EMBL/GenBank/DDBJ whole genome shotgun (WGS) entry which is preliminary data.</text>
</comment>
<evidence type="ECO:0000313" key="3">
    <source>
        <dbReference type="Proteomes" id="UP000571017"/>
    </source>
</evidence>
<name>A0A838CWP0_9BACI</name>
<dbReference type="Pfam" id="PF13302">
    <property type="entry name" value="Acetyltransf_3"/>
    <property type="match status" value="1"/>
</dbReference>
<keyword evidence="2" id="KW-0808">Transferase</keyword>
<dbReference type="PANTHER" id="PTHR43415:SF3">
    <property type="entry name" value="GNAT-FAMILY ACETYLTRANSFERASE"/>
    <property type="match status" value="1"/>
</dbReference>